<proteinExistence type="predicted"/>
<gene>
    <name evidence="1" type="ORF">GGI59_001841</name>
</gene>
<accession>A0A7W8UNR2</accession>
<dbReference type="EMBL" id="JACHBC010000003">
    <property type="protein sequence ID" value="MBB5560190.1"/>
    <property type="molecule type" value="Genomic_DNA"/>
</dbReference>
<evidence type="ECO:0000313" key="1">
    <source>
        <dbReference type="EMBL" id="MBB5560190.1"/>
    </source>
</evidence>
<evidence type="ECO:0000313" key="2">
    <source>
        <dbReference type="Proteomes" id="UP000528824"/>
    </source>
</evidence>
<name>A0A7W8UNR2_9HYPH</name>
<dbReference type="AlphaFoldDB" id="A0A7W8UNR2"/>
<reference evidence="1 2" key="1">
    <citation type="submission" date="2020-08" db="EMBL/GenBank/DDBJ databases">
        <title>Genomic Encyclopedia of Type Strains, Phase IV (KMG-V): Genome sequencing to study the core and pangenomes of soil and plant-associated prokaryotes.</title>
        <authorList>
            <person name="Whitman W."/>
        </authorList>
    </citation>
    <scope>NUCLEOTIDE SEQUENCE [LARGE SCALE GENOMIC DNA]</scope>
    <source>
        <strain evidence="1 2">SEMIA 4034</strain>
    </source>
</reference>
<organism evidence="1 2">
    <name type="scientific">Rhizobium lentis</name>
    <dbReference type="NCBI Taxonomy" id="1138194"/>
    <lineage>
        <taxon>Bacteria</taxon>
        <taxon>Pseudomonadati</taxon>
        <taxon>Pseudomonadota</taxon>
        <taxon>Alphaproteobacteria</taxon>
        <taxon>Hyphomicrobiales</taxon>
        <taxon>Rhizobiaceae</taxon>
        <taxon>Rhizobium/Agrobacterium group</taxon>
        <taxon>Rhizobium</taxon>
    </lineage>
</organism>
<protein>
    <submittedName>
        <fullName evidence="1">Uncharacterized protein</fullName>
    </submittedName>
</protein>
<dbReference type="Proteomes" id="UP000528824">
    <property type="component" value="Unassembled WGS sequence"/>
</dbReference>
<sequence length="128" mass="14118">MSCLTSGGNHGRLVGDASVAVEKSLSFEERESPAGITSRAPVLGHLRKRIGDRAVTLLAIRMSPATIRFRQKNVTNVSEDACPAPCRSRLSCRKIRLFLTKNKGNRGRLPDLCPFSNRMWGRLPQTPC</sequence>
<comment type="caution">
    <text evidence="1">The sequence shown here is derived from an EMBL/GenBank/DDBJ whole genome shotgun (WGS) entry which is preliminary data.</text>
</comment>
<keyword evidence="2" id="KW-1185">Reference proteome</keyword>